<evidence type="ECO:0000313" key="3">
    <source>
        <dbReference type="Proteomes" id="UP000216451"/>
    </source>
</evidence>
<dbReference type="AlphaFoldDB" id="A0A261G7V7"/>
<accession>A0A261G7V7</accession>
<keyword evidence="1" id="KW-0472">Membrane</keyword>
<feature type="transmembrane region" description="Helical" evidence="1">
    <location>
        <begin position="6"/>
        <end position="24"/>
    </location>
</feature>
<dbReference type="Proteomes" id="UP000216451">
    <property type="component" value="Unassembled WGS sequence"/>
</dbReference>
<keyword evidence="3" id="KW-1185">Reference proteome</keyword>
<sequence>MSELWGTLAELWFLLFGPLVGYWLRGIIEHNQRKEQHDTERTRPQRH</sequence>
<name>A0A261G7V7_9BIFI</name>
<keyword evidence="1" id="KW-0812">Transmembrane</keyword>
<organism evidence="2 3">
    <name type="scientific">Bifidobacterium aquikefiri</name>
    <dbReference type="NCBI Taxonomy" id="1653207"/>
    <lineage>
        <taxon>Bacteria</taxon>
        <taxon>Bacillati</taxon>
        <taxon>Actinomycetota</taxon>
        <taxon>Actinomycetes</taxon>
        <taxon>Bifidobacteriales</taxon>
        <taxon>Bifidobacteriaceae</taxon>
        <taxon>Bifidobacterium</taxon>
    </lineage>
</organism>
<keyword evidence="1" id="KW-1133">Transmembrane helix</keyword>
<comment type="caution">
    <text evidence="2">The sequence shown here is derived from an EMBL/GenBank/DDBJ whole genome shotgun (WGS) entry which is preliminary data.</text>
</comment>
<gene>
    <name evidence="2" type="ORF">BAQU_1338</name>
</gene>
<protein>
    <submittedName>
        <fullName evidence="2">Uncharacterized protein</fullName>
    </submittedName>
</protein>
<reference evidence="2 3" key="1">
    <citation type="journal article" date="2017" name="BMC Genomics">
        <title>Comparative genomic and phylogenomic analyses of the Bifidobacteriaceae family.</title>
        <authorList>
            <person name="Lugli G.A."/>
            <person name="Milani C."/>
            <person name="Turroni F."/>
            <person name="Duranti S."/>
            <person name="Mancabelli L."/>
            <person name="Mangifesta M."/>
            <person name="Ferrario C."/>
            <person name="Modesto M."/>
            <person name="Mattarelli P."/>
            <person name="Jiri K."/>
            <person name="van Sinderen D."/>
            <person name="Ventura M."/>
        </authorList>
    </citation>
    <scope>NUCLEOTIDE SEQUENCE [LARGE SCALE GENOMIC DNA]</scope>
    <source>
        <strain evidence="2 3">LMG 28769</strain>
    </source>
</reference>
<dbReference type="EMBL" id="MWXA01000005">
    <property type="protein sequence ID" value="OZG67265.1"/>
    <property type="molecule type" value="Genomic_DNA"/>
</dbReference>
<evidence type="ECO:0000256" key="1">
    <source>
        <dbReference type="SAM" id="Phobius"/>
    </source>
</evidence>
<proteinExistence type="predicted"/>
<evidence type="ECO:0000313" key="2">
    <source>
        <dbReference type="EMBL" id="OZG67265.1"/>
    </source>
</evidence>